<evidence type="ECO:0000313" key="3">
    <source>
        <dbReference type="Proteomes" id="UP001219630"/>
    </source>
</evidence>
<dbReference type="Proteomes" id="UP001219630">
    <property type="component" value="Chromosome"/>
</dbReference>
<dbReference type="Gene3D" id="1.10.287.1700">
    <property type="match status" value="1"/>
</dbReference>
<organism evidence="2 3">
    <name type="scientific">Dickeya lacustris</name>
    <dbReference type="NCBI Taxonomy" id="2259638"/>
    <lineage>
        <taxon>Bacteria</taxon>
        <taxon>Pseudomonadati</taxon>
        <taxon>Pseudomonadota</taxon>
        <taxon>Gammaproteobacteria</taxon>
        <taxon>Enterobacterales</taxon>
        <taxon>Pectobacteriaceae</taxon>
        <taxon>Dickeya</taxon>
    </lineage>
</organism>
<proteinExistence type="predicted"/>
<dbReference type="RefSeq" id="WP_125259330.1">
    <property type="nucleotide sequence ID" value="NZ_CP114280.1"/>
</dbReference>
<dbReference type="EMBL" id="CP114280">
    <property type="protein sequence ID" value="WFN56248.1"/>
    <property type="molecule type" value="Genomic_DNA"/>
</dbReference>
<protein>
    <submittedName>
        <fullName evidence="2">Type III secretion protein</fullName>
    </submittedName>
</protein>
<evidence type="ECO:0000256" key="1">
    <source>
        <dbReference type="SAM" id="Coils"/>
    </source>
</evidence>
<keyword evidence="1" id="KW-0175">Coiled coil</keyword>
<accession>A0ABY8G8J6</accession>
<keyword evidence="3" id="KW-1185">Reference proteome</keyword>
<gene>
    <name evidence="2" type="ORF">O1Q98_02760</name>
</gene>
<dbReference type="InterPro" id="IPR053716">
    <property type="entry name" value="Flag_assembly_chemotaxis_eff"/>
</dbReference>
<name>A0ABY8G8J6_9GAMM</name>
<evidence type="ECO:0000313" key="2">
    <source>
        <dbReference type="EMBL" id="WFN56248.1"/>
    </source>
</evidence>
<reference evidence="2 3" key="1">
    <citation type="submission" date="2022-12" db="EMBL/GenBank/DDBJ databases">
        <title>Complete genome sequencing of Dickeya lacustris type strain LMG30899.</title>
        <authorList>
            <person name="Dobhal S."/>
            <person name="Arizala D."/>
            <person name="Arif M."/>
        </authorList>
    </citation>
    <scope>NUCLEOTIDE SEQUENCE [LARGE SCALE GENOMIC DNA]</scope>
    <source>
        <strain evidence="2 3">LMG30899</strain>
    </source>
</reference>
<feature type="coiled-coil region" evidence="1">
    <location>
        <begin position="54"/>
        <end position="113"/>
    </location>
</feature>
<sequence>MPASNSTQPVVNMEDEQPDSRVLELQLVVNALLPIRRQRLSRAERHWRETEQRLQHTEAALAQQQARLTQMKNDWQQQRAFFLHEALGKTQTLESLKNQLEQEQQQIRQIQAQVLLCTDWQQQCLHWRQQASDARDAVRVCQKAVEKLEYLFTTYQEAI</sequence>